<gene>
    <name evidence="3" type="ORF">IFM89_019579</name>
</gene>
<evidence type="ECO:0000313" key="4">
    <source>
        <dbReference type="Proteomes" id="UP000631114"/>
    </source>
</evidence>
<name>A0A835M324_9MAGN</name>
<feature type="binding site" evidence="1">
    <location>
        <position position="299"/>
    </location>
    <ligand>
        <name>Zn(2+)</name>
        <dbReference type="ChEBI" id="CHEBI:29105"/>
    </ligand>
</feature>
<dbReference type="Proteomes" id="UP000631114">
    <property type="component" value="Unassembled WGS sequence"/>
</dbReference>
<feature type="binding site" evidence="1">
    <location>
        <position position="126"/>
    </location>
    <ligand>
        <name>Zn(2+)</name>
        <dbReference type="ChEBI" id="CHEBI:29105"/>
    </ligand>
</feature>
<evidence type="ECO:0000256" key="2">
    <source>
        <dbReference type="SAM" id="MobiDB-lite"/>
    </source>
</evidence>
<dbReference type="Pfam" id="PF03352">
    <property type="entry name" value="Adenine_glyco"/>
    <property type="match status" value="1"/>
</dbReference>
<comment type="caution">
    <text evidence="3">The sequence shown here is derived from an EMBL/GenBank/DDBJ whole genome shotgun (WGS) entry which is preliminary data.</text>
</comment>
<dbReference type="OrthoDB" id="3941538at2759"/>
<proteinExistence type="predicted"/>
<keyword evidence="1" id="KW-0862">Zinc</keyword>
<sequence>MSIRSEPMSEPEPRSVLGPAGNKSRSSFAKPTSNKSDVDITTTNTEQNKKRILKKVPSVLRRQESLNASCSSDVSTDSLQSRGSTGRLFTRSNSTSTRRKQCVSRSVTDSDSVSSLDMSLYSKKRCPWVTPNTEPCYAAFHDEEWGVPVHDDKKLFELLVFSGALAEQTWPTILMKRHIFREVFADFDPVAVSKFNEKKILAPGSTANSLLSDVKLRAIIENARQIVKIVDEFGSFDKYIWSFVNYKPIVNKFRYARQVPAKTSKADVMSKDLLRRGFRSVSATIIYSFMQVTGLTNDHLITCFRFQECINPVGQNEEDGSKMKVEERRSKEMLDLGLARAMDDFSFSSE</sequence>
<dbReference type="AlphaFoldDB" id="A0A835M324"/>
<keyword evidence="4" id="KW-1185">Reference proteome</keyword>
<feature type="binding site" evidence="1">
    <location>
        <position position="303"/>
    </location>
    <ligand>
        <name>Zn(2+)</name>
        <dbReference type="ChEBI" id="CHEBI:29105"/>
    </ligand>
</feature>
<evidence type="ECO:0000313" key="3">
    <source>
        <dbReference type="EMBL" id="KAF9614602.1"/>
    </source>
</evidence>
<keyword evidence="1" id="KW-0479">Metal-binding</keyword>
<feature type="compositionally biased region" description="Polar residues" evidence="2">
    <location>
        <begin position="23"/>
        <end position="46"/>
    </location>
</feature>
<dbReference type="GO" id="GO:0046872">
    <property type="term" value="F:metal ion binding"/>
    <property type="evidence" value="ECO:0007669"/>
    <property type="project" value="UniProtKB-KW"/>
</dbReference>
<dbReference type="Gene3D" id="1.10.340.30">
    <property type="entry name" value="Hypothetical protein, domain 2"/>
    <property type="match status" value="1"/>
</dbReference>
<dbReference type="GO" id="GO:0008725">
    <property type="term" value="F:DNA-3-methyladenine glycosylase activity"/>
    <property type="evidence" value="ECO:0007669"/>
    <property type="project" value="InterPro"/>
</dbReference>
<dbReference type="PANTHER" id="PTHR31116:SF5">
    <property type="entry name" value="OS06G0649800 PROTEIN"/>
    <property type="match status" value="1"/>
</dbReference>
<feature type="binding site" evidence="1">
    <location>
        <position position="141"/>
    </location>
    <ligand>
        <name>Zn(2+)</name>
        <dbReference type="ChEBI" id="CHEBI:29105"/>
    </ligand>
</feature>
<reference evidence="3 4" key="1">
    <citation type="submission" date="2020-10" db="EMBL/GenBank/DDBJ databases">
        <title>The Coptis chinensis genome and diversification of protoberbering-type alkaloids.</title>
        <authorList>
            <person name="Wang B."/>
            <person name="Shu S."/>
            <person name="Song C."/>
            <person name="Liu Y."/>
        </authorList>
    </citation>
    <scope>NUCLEOTIDE SEQUENCE [LARGE SCALE GENOMIC DNA]</scope>
    <source>
        <strain evidence="3">HL-2020</strain>
        <tissue evidence="3">Leaf</tissue>
    </source>
</reference>
<dbReference type="SUPFAM" id="SSF48150">
    <property type="entry name" value="DNA-glycosylase"/>
    <property type="match status" value="1"/>
</dbReference>
<evidence type="ECO:0000256" key="1">
    <source>
        <dbReference type="PIRSR" id="PIRSR605019-1"/>
    </source>
</evidence>
<dbReference type="InterPro" id="IPR005019">
    <property type="entry name" value="Adenine_glyco"/>
</dbReference>
<organism evidence="3 4">
    <name type="scientific">Coptis chinensis</name>
    <dbReference type="NCBI Taxonomy" id="261450"/>
    <lineage>
        <taxon>Eukaryota</taxon>
        <taxon>Viridiplantae</taxon>
        <taxon>Streptophyta</taxon>
        <taxon>Embryophyta</taxon>
        <taxon>Tracheophyta</taxon>
        <taxon>Spermatophyta</taxon>
        <taxon>Magnoliopsida</taxon>
        <taxon>Ranunculales</taxon>
        <taxon>Ranunculaceae</taxon>
        <taxon>Coptidoideae</taxon>
        <taxon>Coptis</taxon>
    </lineage>
</organism>
<dbReference type="EMBL" id="JADFTS010000003">
    <property type="protein sequence ID" value="KAF9614602.1"/>
    <property type="molecule type" value="Genomic_DNA"/>
</dbReference>
<dbReference type="PANTHER" id="PTHR31116">
    <property type="entry name" value="OS04G0501200 PROTEIN"/>
    <property type="match status" value="1"/>
</dbReference>
<dbReference type="InterPro" id="IPR011257">
    <property type="entry name" value="DNA_glycosylase"/>
</dbReference>
<protein>
    <recommendedName>
        <fullName evidence="5">DNA-3-methyladenine glycosylase I</fullName>
    </recommendedName>
</protein>
<dbReference type="GO" id="GO:0006284">
    <property type="term" value="P:base-excision repair"/>
    <property type="evidence" value="ECO:0007669"/>
    <property type="project" value="InterPro"/>
</dbReference>
<feature type="compositionally biased region" description="Polar residues" evidence="2">
    <location>
        <begin position="65"/>
        <end position="84"/>
    </location>
</feature>
<accession>A0A835M324</accession>
<feature type="region of interest" description="Disordered" evidence="2">
    <location>
        <begin position="1"/>
        <end position="101"/>
    </location>
</feature>
<evidence type="ECO:0008006" key="5">
    <source>
        <dbReference type="Google" id="ProtNLM"/>
    </source>
</evidence>